<protein>
    <submittedName>
        <fullName evidence="1">Uncharacterized protein</fullName>
    </submittedName>
</protein>
<gene>
    <name evidence="1" type="ORF">HMPREF1981_01574</name>
</gene>
<reference evidence="1 2" key="1">
    <citation type="submission" date="2013-08" db="EMBL/GenBank/DDBJ databases">
        <authorList>
            <person name="Weinstock G."/>
            <person name="Sodergren E."/>
            <person name="Wylie T."/>
            <person name="Fulton L."/>
            <person name="Fulton R."/>
            <person name="Fronick C."/>
            <person name="O'Laughlin M."/>
            <person name="Godfrey J."/>
            <person name="Miner T."/>
            <person name="Herter B."/>
            <person name="Appelbaum E."/>
            <person name="Cordes M."/>
            <person name="Lek S."/>
            <person name="Wollam A."/>
            <person name="Pepin K.H."/>
            <person name="Palsikar V.B."/>
            <person name="Mitreva M."/>
            <person name="Wilson R.K."/>
        </authorList>
    </citation>
    <scope>NUCLEOTIDE SEQUENCE [LARGE SCALE GENOMIC DNA]</scope>
    <source>
        <strain evidence="1 2">F0041</strain>
    </source>
</reference>
<comment type="caution">
    <text evidence="1">The sequence shown here is derived from an EMBL/GenBank/DDBJ whole genome shotgun (WGS) entry which is preliminary data.</text>
</comment>
<accession>U2DVB7</accession>
<evidence type="ECO:0000313" key="2">
    <source>
        <dbReference type="Proteomes" id="UP000016496"/>
    </source>
</evidence>
<evidence type="ECO:0000313" key="1">
    <source>
        <dbReference type="EMBL" id="ERI85592.1"/>
    </source>
</evidence>
<organism evidence="1 2">
    <name type="scientific">Bacteroides pyogenes F0041</name>
    <dbReference type="NCBI Taxonomy" id="1321819"/>
    <lineage>
        <taxon>Bacteria</taxon>
        <taxon>Pseudomonadati</taxon>
        <taxon>Bacteroidota</taxon>
        <taxon>Bacteroidia</taxon>
        <taxon>Bacteroidales</taxon>
        <taxon>Bacteroidaceae</taxon>
        <taxon>Bacteroides</taxon>
    </lineage>
</organism>
<dbReference type="AlphaFoldDB" id="U2DVB7"/>
<sequence length="59" mass="7042">MDIRGKNHINKLIINNITHHPHERYQKKGDIVTFWRFGVFKNLKNLRNASSISLKQHHP</sequence>
<dbReference type="Proteomes" id="UP000016496">
    <property type="component" value="Unassembled WGS sequence"/>
</dbReference>
<proteinExistence type="predicted"/>
<dbReference type="EMBL" id="AWSV01000086">
    <property type="protein sequence ID" value="ERI85592.1"/>
    <property type="molecule type" value="Genomic_DNA"/>
</dbReference>
<name>U2DVB7_9BACE</name>
<dbReference type="HOGENOM" id="CLU_2950721_0_0_10"/>